<keyword evidence="4" id="KW-0812">Transmembrane</keyword>
<feature type="domain" description="Major facilitator superfamily (MFS) profile" evidence="5">
    <location>
        <begin position="265"/>
        <end position="460"/>
    </location>
</feature>
<dbReference type="Pfam" id="PF07690">
    <property type="entry name" value="MFS_1"/>
    <property type="match status" value="1"/>
</dbReference>
<organism evidence="6 7">
    <name type="scientific">Friedmanniomyces endolithicus</name>
    <dbReference type="NCBI Taxonomy" id="329885"/>
    <lineage>
        <taxon>Eukaryota</taxon>
        <taxon>Fungi</taxon>
        <taxon>Dikarya</taxon>
        <taxon>Ascomycota</taxon>
        <taxon>Pezizomycotina</taxon>
        <taxon>Dothideomycetes</taxon>
        <taxon>Dothideomycetidae</taxon>
        <taxon>Mycosphaerellales</taxon>
        <taxon>Teratosphaeriaceae</taxon>
        <taxon>Friedmanniomyces</taxon>
    </lineage>
</organism>
<keyword evidence="4" id="KW-0472">Membrane</keyword>
<feature type="transmembrane region" description="Helical" evidence="4">
    <location>
        <begin position="299"/>
        <end position="319"/>
    </location>
</feature>
<evidence type="ECO:0000256" key="1">
    <source>
        <dbReference type="ARBA" id="ARBA00004141"/>
    </source>
</evidence>
<feature type="compositionally biased region" description="Low complexity" evidence="3">
    <location>
        <begin position="1"/>
        <end position="14"/>
    </location>
</feature>
<dbReference type="PANTHER" id="PTHR11360:SF305">
    <property type="entry name" value="MAJOR FACILITATOR SUPERFAMILY (MFS) PROFILE DOMAIN-CONTAINING PROTEIN"/>
    <property type="match status" value="1"/>
</dbReference>
<dbReference type="InterPro" id="IPR020846">
    <property type="entry name" value="MFS_dom"/>
</dbReference>
<feature type="transmembrane region" description="Helical" evidence="4">
    <location>
        <begin position="100"/>
        <end position="122"/>
    </location>
</feature>
<feature type="transmembrane region" description="Helical" evidence="4">
    <location>
        <begin position="223"/>
        <end position="244"/>
    </location>
</feature>
<feature type="region of interest" description="Disordered" evidence="3">
    <location>
        <begin position="1"/>
        <end position="32"/>
    </location>
</feature>
<evidence type="ECO:0000256" key="2">
    <source>
        <dbReference type="ARBA" id="ARBA00006727"/>
    </source>
</evidence>
<evidence type="ECO:0000313" key="7">
    <source>
        <dbReference type="Proteomes" id="UP001175353"/>
    </source>
</evidence>
<gene>
    <name evidence="6" type="ORF">LTR91_004610</name>
</gene>
<dbReference type="Gene3D" id="1.20.1250.20">
    <property type="entry name" value="MFS general substrate transporter like domains"/>
    <property type="match status" value="2"/>
</dbReference>
<dbReference type="SUPFAM" id="SSF103473">
    <property type="entry name" value="MFS general substrate transporter"/>
    <property type="match status" value="1"/>
</dbReference>
<feature type="transmembrane region" description="Helical" evidence="4">
    <location>
        <begin position="158"/>
        <end position="176"/>
    </location>
</feature>
<dbReference type="GO" id="GO:0022857">
    <property type="term" value="F:transmembrane transporter activity"/>
    <property type="evidence" value="ECO:0007669"/>
    <property type="project" value="InterPro"/>
</dbReference>
<evidence type="ECO:0000256" key="4">
    <source>
        <dbReference type="SAM" id="Phobius"/>
    </source>
</evidence>
<dbReference type="InterPro" id="IPR036259">
    <property type="entry name" value="MFS_trans_sf"/>
</dbReference>
<feature type="transmembrane region" description="Helical" evidence="4">
    <location>
        <begin position="394"/>
        <end position="413"/>
    </location>
</feature>
<keyword evidence="7" id="KW-1185">Reference proteome</keyword>
<dbReference type="InterPro" id="IPR011701">
    <property type="entry name" value="MFS"/>
</dbReference>
<dbReference type="PROSITE" id="PS50850">
    <property type="entry name" value="MFS"/>
    <property type="match status" value="1"/>
</dbReference>
<feature type="transmembrane region" description="Helical" evidence="4">
    <location>
        <begin position="433"/>
        <end position="452"/>
    </location>
</feature>
<comment type="subcellular location">
    <subcellularLocation>
        <location evidence="1">Membrane</location>
        <topology evidence="1">Multi-pass membrane protein</topology>
    </subcellularLocation>
</comment>
<comment type="similarity">
    <text evidence="2">Belongs to the major facilitator superfamily. Monocarboxylate porter (TC 2.A.1.13) family.</text>
</comment>
<sequence>MSTSTTTTTAVTATTEHELQDYSHSSATEPDDRHLQTEQLDALNTGGVQDSDNVASAIPDGGYGWLIVLACSTLTFHFNGFTGSWGVIQSHLLQTSLPDVPTSTITFVGSLATAATVAFGLASVRLTRLVGARLGAVAGVTLLGVAQVLSGFTTSQVGGLFGLSGVMVGLGMSLLYTINNTLPTQYFSSKLGTANGLVKFGGGIGATVLAIVVELLIERVGIPWTFRIIGFITLSTGIPAALLLKERTQSRKAPFLELAMFRNPAYTAVFIAAALGAFTLFAPPYFLPLIARSVGLSSTTGAGLVAGFNACTAIGRLVSGPTCDRIGPTNTFLIAMLLSAVSMLAIWPFSSNLPLLAVFVVLNGIANGSFFVTMPTVAAAMFGPERAPVAMSQAVTGWTVGYLVGPPIAGYLIQATGAESKGSLDPYRPAIFYAGGLALVSAVFVLIGRVAMERKVLKRV</sequence>
<accession>A0AAN6QXQ2</accession>
<dbReference type="InterPro" id="IPR050327">
    <property type="entry name" value="Proton-linked_MCT"/>
</dbReference>
<reference evidence="6" key="1">
    <citation type="submission" date="2023-06" db="EMBL/GenBank/DDBJ databases">
        <title>Black Yeasts Isolated from many extreme environments.</title>
        <authorList>
            <person name="Coleine C."/>
            <person name="Stajich J.E."/>
            <person name="Selbmann L."/>
        </authorList>
    </citation>
    <scope>NUCLEOTIDE SEQUENCE</scope>
    <source>
        <strain evidence="6">CCFEE 5200</strain>
    </source>
</reference>
<comment type="caution">
    <text evidence="6">The sequence shown here is derived from an EMBL/GenBank/DDBJ whole genome shotgun (WGS) entry which is preliminary data.</text>
</comment>
<keyword evidence="4" id="KW-1133">Transmembrane helix</keyword>
<dbReference type="GO" id="GO:0016020">
    <property type="term" value="C:membrane"/>
    <property type="evidence" value="ECO:0007669"/>
    <property type="project" value="UniProtKB-SubCell"/>
</dbReference>
<evidence type="ECO:0000313" key="6">
    <source>
        <dbReference type="EMBL" id="KAK1003609.1"/>
    </source>
</evidence>
<evidence type="ECO:0000259" key="5">
    <source>
        <dbReference type="PROSITE" id="PS50850"/>
    </source>
</evidence>
<proteinExistence type="inferred from homology"/>
<name>A0AAN6QXQ2_9PEZI</name>
<feature type="transmembrane region" description="Helical" evidence="4">
    <location>
        <begin position="134"/>
        <end position="152"/>
    </location>
</feature>
<feature type="transmembrane region" description="Helical" evidence="4">
    <location>
        <begin position="331"/>
        <end position="349"/>
    </location>
</feature>
<feature type="transmembrane region" description="Helical" evidence="4">
    <location>
        <begin position="265"/>
        <end position="287"/>
    </location>
</feature>
<feature type="transmembrane region" description="Helical" evidence="4">
    <location>
        <begin position="355"/>
        <end position="382"/>
    </location>
</feature>
<feature type="transmembrane region" description="Helical" evidence="4">
    <location>
        <begin position="197"/>
        <end position="217"/>
    </location>
</feature>
<dbReference type="Proteomes" id="UP001175353">
    <property type="component" value="Unassembled WGS sequence"/>
</dbReference>
<dbReference type="EMBL" id="JAUJLE010000027">
    <property type="protein sequence ID" value="KAK1003609.1"/>
    <property type="molecule type" value="Genomic_DNA"/>
</dbReference>
<dbReference type="AlphaFoldDB" id="A0AAN6QXQ2"/>
<evidence type="ECO:0000256" key="3">
    <source>
        <dbReference type="SAM" id="MobiDB-lite"/>
    </source>
</evidence>
<dbReference type="PANTHER" id="PTHR11360">
    <property type="entry name" value="MONOCARBOXYLATE TRANSPORTER"/>
    <property type="match status" value="1"/>
</dbReference>
<protein>
    <recommendedName>
        <fullName evidence="5">Major facilitator superfamily (MFS) profile domain-containing protein</fullName>
    </recommendedName>
</protein>
<feature type="transmembrane region" description="Helical" evidence="4">
    <location>
        <begin position="63"/>
        <end position="88"/>
    </location>
</feature>